<comment type="pathway">
    <text evidence="1">Pyrimidine metabolism; UMP biosynthesis via de novo pathway; UMP from orotate: step 2/2.</text>
</comment>
<dbReference type="Pfam" id="PF00215">
    <property type="entry name" value="OMPdecase"/>
    <property type="match status" value="1"/>
</dbReference>
<dbReference type="InterPro" id="IPR011995">
    <property type="entry name" value="OMPdecase_type-2"/>
</dbReference>
<evidence type="ECO:0000256" key="3">
    <source>
        <dbReference type="ARBA" id="ARBA00022793"/>
    </source>
</evidence>
<comment type="catalytic activity">
    <reaction evidence="6">
        <text>orotidine 5'-phosphate + H(+) = UMP + CO2</text>
        <dbReference type="Rhea" id="RHEA:11596"/>
        <dbReference type="ChEBI" id="CHEBI:15378"/>
        <dbReference type="ChEBI" id="CHEBI:16526"/>
        <dbReference type="ChEBI" id="CHEBI:57538"/>
        <dbReference type="ChEBI" id="CHEBI:57865"/>
        <dbReference type="EC" id="4.1.1.23"/>
    </reaction>
</comment>
<keyword evidence="5 9" id="KW-0456">Lyase</keyword>
<dbReference type="NCBIfam" id="TIGR02127">
    <property type="entry name" value="pyrF_sub2"/>
    <property type="match status" value="1"/>
</dbReference>
<accession>A0A7W8ZNR3</accession>
<comment type="caution">
    <text evidence="9">The sequence shown here is derived from an EMBL/GenBank/DDBJ whole genome shotgun (WGS) entry which is preliminary data.</text>
</comment>
<feature type="domain" description="Orotidine 5'-phosphate decarboxylase" evidence="8">
    <location>
        <begin position="16"/>
        <end position="255"/>
    </location>
</feature>
<name>A0A7W8ZNR3_9SPHI</name>
<sequence>MNKKQLFEQIQSKKSFLCVGLDPVLENLPKHLLSFEDPIFEFNKQIIDATKDLCVAYKPNTAFYESRGLKGWESLLKTWAHIPEDIFTIADAKRGDIGNTSAMYADAFFNEEKSGMSFDAITVAPYMGKDSVGPFLKYEDKWVILLALTSNESHSDFQLFENKEGKLYEEVIRVSSKWGNSDQLMYVVGATRGAEFANIRRLAPDNFLLVPGVGAQGGSLADVCEFGLNDTCGLLVNSSRGIIYAGKGEDFAEKAREEALKLQQEMQVILEKSGLLDAV</sequence>
<gene>
    <name evidence="9" type="ORF">HDE68_003339</name>
</gene>
<dbReference type="GO" id="GO:0004590">
    <property type="term" value="F:orotidine-5'-phosphate decarboxylase activity"/>
    <property type="evidence" value="ECO:0007669"/>
    <property type="project" value="UniProtKB-UniRule"/>
</dbReference>
<evidence type="ECO:0000256" key="7">
    <source>
        <dbReference type="NCBIfam" id="TIGR02127"/>
    </source>
</evidence>
<evidence type="ECO:0000256" key="1">
    <source>
        <dbReference type="ARBA" id="ARBA00004861"/>
    </source>
</evidence>
<dbReference type="InterPro" id="IPR001754">
    <property type="entry name" value="OMPdeCOase_dom"/>
</dbReference>
<dbReference type="RefSeq" id="WP_183883303.1">
    <property type="nucleotide sequence ID" value="NZ_JACHCD010000001.1"/>
</dbReference>
<dbReference type="Gene3D" id="3.20.20.70">
    <property type="entry name" value="Aldolase class I"/>
    <property type="match status" value="1"/>
</dbReference>
<evidence type="ECO:0000259" key="8">
    <source>
        <dbReference type="SMART" id="SM00934"/>
    </source>
</evidence>
<evidence type="ECO:0000313" key="10">
    <source>
        <dbReference type="Proteomes" id="UP000537204"/>
    </source>
</evidence>
<dbReference type="InterPro" id="IPR011060">
    <property type="entry name" value="RibuloseP-bd_barrel"/>
</dbReference>
<dbReference type="EMBL" id="JACHCE010000005">
    <property type="protein sequence ID" value="MBB5637424.1"/>
    <property type="molecule type" value="Genomic_DNA"/>
</dbReference>
<dbReference type="CDD" id="cd04725">
    <property type="entry name" value="OMP_decarboxylase_like"/>
    <property type="match status" value="1"/>
</dbReference>
<dbReference type="SUPFAM" id="SSF51366">
    <property type="entry name" value="Ribulose-phoshate binding barrel"/>
    <property type="match status" value="1"/>
</dbReference>
<proteinExistence type="inferred from homology"/>
<evidence type="ECO:0000256" key="2">
    <source>
        <dbReference type="ARBA" id="ARBA00008847"/>
    </source>
</evidence>
<evidence type="ECO:0000256" key="6">
    <source>
        <dbReference type="ARBA" id="ARBA00049157"/>
    </source>
</evidence>
<reference evidence="9 10" key="1">
    <citation type="submission" date="2020-08" db="EMBL/GenBank/DDBJ databases">
        <title>Genomic Encyclopedia of Type Strains, Phase IV (KMG-V): Genome sequencing to study the core and pangenomes of soil and plant-associated prokaryotes.</title>
        <authorList>
            <person name="Whitman W."/>
        </authorList>
    </citation>
    <scope>NUCLEOTIDE SEQUENCE [LARGE SCALE GENOMIC DNA]</scope>
    <source>
        <strain evidence="9 10">S3M1</strain>
    </source>
</reference>
<evidence type="ECO:0000256" key="4">
    <source>
        <dbReference type="ARBA" id="ARBA00022975"/>
    </source>
</evidence>
<dbReference type="AlphaFoldDB" id="A0A7W8ZNR3"/>
<dbReference type="SMART" id="SM00934">
    <property type="entry name" value="OMPdecase"/>
    <property type="match status" value="1"/>
</dbReference>
<comment type="similarity">
    <text evidence="2">Belongs to the OMP decarboxylase family. Type 2 subfamily.</text>
</comment>
<dbReference type="Proteomes" id="UP000537204">
    <property type="component" value="Unassembled WGS sequence"/>
</dbReference>
<keyword evidence="3" id="KW-0210">Decarboxylase</keyword>
<dbReference type="PANTHER" id="PTHR43375:SF1">
    <property type="entry name" value="OROTIDINE 5'-PHOSPHATE DECARBOXYLASE"/>
    <property type="match status" value="1"/>
</dbReference>
<dbReference type="InterPro" id="IPR013785">
    <property type="entry name" value="Aldolase_TIM"/>
</dbReference>
<dbReference type="GO" id="GO:0006207">
    <property type="term" value="P:'de novo' pyrimidine nucleobase biosynthetic process"/>
    <property type="evidence" value="ECO:0007669"/>
    <property type="project" value="InterPro"/>
</dbReference>
<evidence type="ECO:0000256" key="5">
    <source>
        <dbReference type="ARBA" id="ARBA00023239"/>
    </source>
</evidence>
<protein>
    <recommendedName>
        <fullName evidence="7">Orotidine-5'-phosphate decarboxylase</fullName>
        <ecNumber evidence="7">4.1.1.23</ecNumber>
    </recommendedName>
</protein>
<dbReference type="PANTHER" id="PTHR43375">
    <property type="entry name" value="OROTIDINE 5'-PHOSPHATE DECARBOXYLASE"/>
    <property type="match status" value="1"/>
</dbReference>
<evidence type="ECO:0000313" key="9">
    <source>
        <dbReference type="EMBL" id="MBB5637424.1"/>
    </source>
</evidence>
<organism evidence="9 10">
    <name type="scientific">Pedobacter cryoconitis</name>
    <dbReference type="NCBI Taxonomy" id="188932"/>
    <lineage>
        <taxon>Bacteria</taxon>
        <taxon>Pseudomonadati</taxon>
        <taxon>Bacteroidota</taxon>
        <taxon>Sphingobacteriia</taxon>
        <taxon>Sphingobacteriales</taxon>
        <taxon>Sphingobacteriaceae</taxon>
        <taxon>Pedobacter</taxon>
    </lineage>
</organism>
<keyword evidence="4" id="KW-0665">Pyrimidine biosynthesis</keyword>
<dbReference type="GO" id="GO:0044205">
    <property type="term" value="P:'de novo' UMP biosynthetic process"/>
    <property type="evidence" value="ECO:0007669"/>
    <property type="project" value="UniProtKB-UniPathway"/>
</dbReference>
<dbReference type="EC" id="4.1.1.23" evidence="7"/>
<dbReference type="UniPathway" id="UPA00070">
    <property type="reaction ID" value="UER00120"/>
</dbReference>